<dbReference type="InterPro" id="IPR008979">
    <property type="entry name" value="Galactose-bd-like_sf"/>
</dbReference>
<gene>
    <name evidence="1" type="ORF">M9Y10_026338</name>
</gene>
<reference evidence="1 2" key="1">
    <citation type="submission" date="2024-04" db="EMBL/GenBank/DDBJ databases">
        <title>Tritrichomonas musculus Genome.</title>
        <authorList>
            <person name="Alves-Ferreira E."/>
            <person name="Grigg M."/>
            <person name="Lorenzi H."/>
            <person name="Galac M."/>
        </authorList>
    </citation>
    <scope>NUCLEOTIDE SEQUENCE [LARGE SCALE GENOMIC DNA]</scope>
    <source>
        <strain evidence="1 2">EAF2021</strain>
    </source>
</reference>
<keyword evidence="2" id="KW-1185">Reference proteome</keyword>
<evidence type="ECO:0000313" key="2">
    <source>
        <dbReference type="Proteomes" id="UP001470230"/>
    </source>
</evidence>
<dbReference type="EMBL" id="JAPFFF010000039">
    <property type="protein sequence ID" value="KAK8842111.1"/>
    <property type="molecule type" value="Genomic_DNA"/>
</dbReference>
<dbReference type="Proteomes" id="UP001470230">
    <property type="component" value="Unassembled WGS sequence"/>
</dbReference>
<sequence length="442" mass="51933">MKNTVKLQSDSISQVPIQIYEENFTFIVNGEEYRTNKIVADLLSPIISNQHRDDPTFSEFTIKTQSEGNFQTILNLVSFEEKEIQSSEFSFLTEVIQILGTDKIDLKIQSPQVTVDNVIELIHFHESLSSPYSQNFDDEIDFISAHFHEFKKSRYESLFSLSEETIERVIQNDKLQLDSEDELLTFINDLCSQNSEYSKLYEYVYFSNVEEKTMKEFLSRFNPEYMTGGVWQALSSRLIESVTTKNRQNSKRYSKLNENKVKKINKDIPYTMNKLEGIFNYFRKHSDIDEEVNVTYSSRVAGNTSLLLQIENANNDFYTESQPNSWICFEFKKHRISPTNYSIRSVNSWTGDHHPKTWVIEGSNDEKNWIKLDEQNNSPFLNGANHVHTFTIQNQENNEIDVDDVDQNEKEFKYLRMRLTGPNWYNFDHLDICSIEFYGRLI</sequence>
<proteinExistence type="predicted"/>
<accession>A0ABR2H7H5</accession>
<evidence type="ECO:0000313" key="1">
    <source>
        <dbReference type="EMBL" id="KAK8842111.1"/>
    </source>
</evidence>
<name>A0ABR2H7H5_9EUKA</name>
<organism evidence="1 2">
    <name type="scientific">Tritrichomonas musculus</name>
    <dbReference type="NCBI Taxonomy" id="1915356"/>
    <lineage>
        <taxon>Eukaryota</taxon>
        <taxon>Metamonada</taxon>
        <taxon>Parabasalia</taxon>
        <taxon>Tritrichomonadida</taxon>
        <taxon>Tritrichomonadidae</taxon>
        <taxon>Tritrichomonas</taxon>
    </lineage>
</organism>
<dbReference type="SUPFAM" id="SSF49785">
    <property type="entry name" value="Galactose-binding domain-like"/>
    <property type="match status" value="1"/>
</dbReference>
<dbReference type="Gene3D" id="2.60.120.260">
    <property type="entry name" value="Galactose-binding domain-like"/>
    <property type="match status" value="1"/>
</dbReference>
<protein>
    <recommendedName>
        <fullName evidence="3">F5/8 type C domain-containing protein</fullName>
    </recommendedName>
</protein>
<evidence type="ECO:0008006" key="3">
    <source>
        <dbReference type="Google" id="ProtNLM"/>
    </source>
</evidence>
<comment type="caution">
    <text evidence="1">The sequence shown here is derived from an EMBL/GenBank/DDBJ whole genome shotgun (WGS) entry which is preliminary data.</text>
</comment>